<protein>
    <submittedName>
        <fullName evidence="3">Uncharacterized protein</fullName>
    </submittedName>
</protein>
<feature type="region of interest" description="Disordered" evidence="2">
    <location>
        <begin position="113"/>
        <end position="137"/>
    </location>
</feature>
<evidence type="ECO:0000256" key="2">
    <source>
        <dbReference type="SAM" id="MobiDB-lite"/>
    </source>
</evidence>
<feature type="compositionally biased region" description="Basic and acidic residues" evidence="2">
    <location>
        <begin position="125"/>
        <end position="137"/>
    </location>
</feature>
<sequence length="137" mass="15232">MADIGSGTLQAVKDVGEAAIKPVVDEVGKAIEEGVQSVASGPKQKAADPAVQQKKAEDEAKRRVWAEHVITWNQNIQASQDKVRQEEQQKLIRKKQEEQKVQEVKQYKAIEAQKKDQQMTNIQKEQTKSERKGGVGG</sequence>
<accession>A0A0G0YXF5</accession>
<feature type="coiled-coil region" evidence="1">
    <location>
        <begin position="69"/>
        <end position="113"/>
    </location>
</feature>
<evidence type="ECO:0000313" key="4">
    <source>
        <dbReference type="Proteomes" id="UP000034753"/>
    </source>
</evidence>
<keyword evidence="1" id="KW-0175">Coiled coil</keyword>
<proteinExistence type="predicted"/>
<evidence type="ECO:0000256" key="1">
    <source>
        <dbReference type="SAM" id="Coils"/>
    </source>
</evidence>
<reference evidence="3 4" key="1">
    <citation type="journal article" date="2015" name="Nature">
        <title>rRNA introns, odd ribosomes, and small enigmatic genomes across a large radiation of phyla.</title>
        <authorList>
            <person name="Brown C.T."/>
            <person name="Hug L.A."/>
            <person name="Thomas B.C."/>
            <person name="Sharon I."/>
            <person name="Castelle C.J."/>
            <person name="Singh A."/>
            <person name="Wilkins M.J."/>
            <person name="Williams K.H."/>
            <person name="Banfield J.F."/>
        </authorList>
    </citation>
    <scope>NUCLEOTIDE SEQUENCE [LARGE SCALE GENOMIC DNA]</scope>
</reference>
<evidence type="ECO:0000313" key="3">
    <source>
        <dbReference type="EMBL" id="KKS14381.1"/>
    </source>
</evidence>
<dbReference type="AlphaFoldDB" id="A0A0G0YXF5"/>
<name>A0A0G0YXF5_9BACT</name>
<feature type="region of interest" description="Disordered" evidence="2">
    <location>
        <begin position="36"/>
        <end position="60"/>
    </location>
</feature>
<gene>
    <name evidence="3" type="ORF">UU67_C0002G0047</name>
</gene>
<dbReference type="EMBL" id="LCBN01000002">
    <property type="protein sequence ID" value="KKS14381.1"/>
    <property type="molecule type" value="Genomic_DNA"/>
</dbReference>
<dbReference type="Proteomes" id="UP000034753">
    <property type="component" value="Unassembled WGS sequence"/>
</dbReference>
<organism evidence="3 4">
    <name type="scientific">Candidatus Daviesbacteria bacterium GW2011_GWB1_41_5</name>
    <dbReference type="NCBI Taxonomy" id="1618429"/>
    <lineage>
        <taxon>Bacteria</taxon>
        <taxon>Candidatus Daviesiibacteriota</taxon>
    </lineage>
</organism>
<comment type="caution">
    <text evidence="3">The sequence shown here is derived from an EMBL/GenBank/DDBJ whole genome shotgun (WGS) entry which is preliminary data.</text>
</comment>